<protein>
    <submittedName>
        <fullName evidence="8">RNA polymerase sigma factor</fullName>
    </submittedName>
</protein>
<dbReference type="Gene3D" id="1.10.1740.10">
    <property type="match status" value="1"/>
</dbReference>
<organism evidence="8 9">
    <name type="scientific">Novosphingobium pokkalii</name>
    <dbReference type="NCBI Taxonomy" id="1770194"/>
    <lineage>
        <taxon>Bacteria</taxon>
        <taxon>Pseudomonadati</taxon>
        <taxon>Pseudomonadota</taxon>
        <taxon>Alphaproteobacteria</taxon>
        <taxon>Sphingomonadales</taxon>
        <taxon>Sphingomonadaceae</taxon>
        <taxon>Novosphingobium</taxon>
    </lineage>
</organism>
<dbReference type="Pfam" id="PF08281">
    <property type="entry name" value="Sigma70_r4_2"/>
    <property type="match status" value="1"/>
</dbReference>
<dbReference type="InterPro" id="IPR013249">
    <property type="entry name" value="RNA_pol_sigma70_r4_t2"/>
</dbReference>
<dbReference type="SUPFAM" id="SSF88946">
    <property type="entry name" value="Sigma2 domain of RNA polymerase sigma factors"/>
    <property type="match status" value="1"/>
</dbReference>
<gene>
    <name evidence="8" type="ORF">ACFOOT_04835</name>
</gene>
<dbReference type="InterPro" id="IPR036388">
    <property type="entry name" value="WH-like_DNA-bd_sf"/>
</dbReference>
<dbReference type="Pfam" id="PF04542">
    <property type="entry name" value="Sigma70_r2"/>
    <property type="match status" value="1"/>
</dbReference>
<dbReference type="PANTHER" id="PTHR43133:SF8">
    <property type="entry name" value="RNA POLYMERASE SIGMA FACTOR HI_1459-RELATED"/>
    <property type="match status" value="1"/>
</dbReference>
<dbReference type="Proteomes" id="UP001595683">
    <property type="component" value="Unassembled WGS sequence"/>
</dbReference>
<feature type="domain" description="RNA polymerase sigma factor 70 region 4 type 2" evidence="7">
    <location>
        <begin position="181"/>
        <end position="232"/>
    </location>
</feature>
<evidence type="ECO:0000256" key="3">
    <source>
        <dbReference type="ARBA" id="ARBA00023082"/>
    </source>
</evidence>
<dbReference type="InterPro" id="IPR013324">
    <property type="entry name" value="RNA_pol_sigma_r3/r4-like"/>
</dbReference>
<keyword evidence="5" id="KW-0804">Transcription</keyword>
<dbReference type="NCBIfam" id="TIGR02937">
    <property type="entry name" value="sigma70-ECF"/>
    <property type="match status" value="1"/>
</dbReference>
<evidence type="ECO:0000313" key="8">
    <source>
        <dbReference type="EMBL" id="MFC3670741.1"/>
    </source>
</evidence>
<dbReference type="PANTHER" id="PTHR43133">
    <property type="entry name" value="RNA POLYMERASE ECF-TYPE SIGMA FACTO"/>
    <property type="match status" value="1"/>
</dbReference>
<keyword evidence="3" id="KW-0731">Sigma factor</keyword>
<dbReference type="Gene3D" id="1.10.10.10">
    <property type="entry name" value="Winged helix-like DNA-binding domain superfamily/Winged helix DNA-binding domain"/>
    <property type="match status" value="1"/>
</dbReference>
<dbReference type="EMBL" id="JBHRYE010000008">
    <property type="protein sequence ID" value="MFC3670741.1"/>
    <property type="molecule type" value="Genomic_DNA"/>
</dbReference>
<proteinExistence type="inferred from homology"/>
<dbReference type="InterPro" id="IPR014284">
    <property type="entry name" value="RNA_pol_sigma-70_dom"/>
</dbReference>
<dbReference type="InterPro" id="IPR039425">
    <property type="entry name" value="RNA_pol_sigma-70-like"/>
</dbReference>
<dbReference type="SUPFAM" id="SSF88659">
    <property type="entry name" value="Sigma3 and sigma4 domains of RNA polymerase sigma factors"/>
    <property type="match status" value="1"/>
</dbReference>
<dbReference type="InterPro" id="IPR007627">
    <property type="entry name" value="RNA_pol_sigma70_r2"/>
</dbReference>
<evidence type="ECO:0000256" key="2">
    <source>
        <dbReference type="ARBA" id="ARBA00023015"/>
    </source>
</evidence>
<name>A0ABV7V203_9SPHN</name>
<evidence type="ECO:0000313" key="9">
    <source>
        <dbReference type="Proteomes" id="UP001595683"/>
    </source>
</evidence>
<evidence type="ECO:0000256" key="4">
    <source>
        <dbReference type="ARBA" id="ARBA00023125"/>
    </source>
</evidence>
<dbReference type="NCBIfam" id="NF004113">
    <property type="entry name" value="PRK05602.1"/>
    <property type="match status" value="1"/>
</dbReference>
<keyword evidence="9" id="KW-1185">Reference proteome</keyword>
<feature type="domain" description="RNA polymerase sigma-70 region 2" evidence="6">
    <location>
        <begin position="85"/>
        <end position="150"/>
    </location>
</feature>
<sequence>MTFCGDLQGDAVSTDVGLGGPLPGGPVIDQQPGESLARTAYAAPQVDPAIARHGADQGRDSLALRDDVALMRRVAQGCQASFAVLVERHAAALYRVAARMLGDGHDAEDVVQDCFARMWQNAPRWQPTGAGLVGWLHRVAMNLCFDRKRRFRVVVTDDLPDPADQAPLADRLIEQREACAQVAAALADLPERYRAALVLCYYENFSNALAAQVLDLNIKAMESLLFRARRQMRELLEARDITCRDVAFMGAAAGLDGAGPNEAGPRSGAGALA</sequence>
<evidence type="ECO:0000259" key="7">
    <source>
        <dbReference type="Pfam" id="PF08281"/>
    </source>
</evidence>
<evidence type="ECO:0000256" key="5">
    <source>
        <dbReference type="ARBA" id="ARBA00023163"/>
    </source>
</evidence>
<comment type="caution">
    <text evidence="8">The sequence shown here is derived from an EMBL/GenBank/DDBJ whole genome shotgun (WGS) entry which is preliminary data.</text>
</comment>
<keyword evidence="2" id="KW-0805">Transcription regulation</keyword>
<dbReference type="RefSeq" id="WP_191322724.1">
    <property type="nucleotide sequence ID" value="NZ_BMZP01000002.1"/>
</dbReference>
<dbReference type="InterPro" id="IPR013325">
    <property type="entry name" value="RNA_pol_sigma_r2"/>
</dbReference>
<evidence type="ECO:0000256" key="1">
    <source>
        <dbReference type="ARBA" id="ARBA00010641"/>
    </source>
</evidence>
<comment type="similarity">
    <text evidence="1">Belongs to the sigma-70 factor family. ECF subfamily.</text>
</comment>
<reference evidence="9" key="1">
    <citation type="journal article" date="2019" name="Int. J. Syst. Evol. Microbiol.">
        <title>The Global Catalogue of Microorganisms (GCM) 10K type strain sequencing project: providing services to taxonomists for standard genome sequencing and annotation.</title>
        <authorList>
            <consortium name="The Broad Institute Genomics Platform"/>
            <consortium name="The Broad Institute Genome Sequencing Center for Infectious Disease"/>
            <person name="Wu L."/>
            <person name="Ma J."/>
        </authorList>
    </citation>
    <scope>NUCLEOTIDE SEQUENCE [LARGE SCALE GENOMIC DNA]</scope>
    <source>
        <strain evidence="9">KCTC 42224</strain>
    </source>
</reference>
<keyword evidence="4" id="KW-0238">DNA-binding</keyword>
<evidence type="ECO:0000259" key="6">
    <source>
        <dbReference type="Pfam" id="PF04542"/>
    </source>
</evidence>
<dbReference type="CDD" id="cd06171">
    <property type="entry name" value="Sigma70_r4"/>
    <property type="match status" value="1"/>
</dbReference>
<accession>A0ABV7V203</accession>